<gene>
    <name evidence="2" type="ORF">EV670_2400</name>
</gene>
<dbReference type="Proteomes" id="UP000293671">
    <property type="component" value="Unassembled WGS sequence"/>
</dbReference>
<dbReference type="InterPro" id="IPR000073">
    <property type="entry name" value="AB_hydrolase_1"/>
</dbReference>
<dbReference type="SUPFAM" id="SSF53474">
    <property type="entry name" value="alpha/beta-Hydrolases"/>
    <property type="match status" value="1"/>
</dbReference>
<keyword evidence="3" id="KW-1185">Reference proteome</keyword>
<dbReference type="PANTHER" id="PTHR37946">
    <property type="entry name" value="SLL1969 PROTEIN"/>
    <property type="match status" value="1"/>
</dbReference>
<reference evidence="2 3" key="1">
    <citation type="submission" date="2019-02" db="EMBL/GenBank/DDBJ databases">
        <title>Genomic Encyclopedia of Type Strains, Phase IV (KMG-IV): sequencing the most valuable type-strain genomes for metagenomic binning, comparative biology and taxonomic classification.</title>
        <authorList>
            <person name="Goeker M."/>
        </authorList>
    </citation>
    <scope>NUCLEOTIDE SEQUENCE [LARGE SCALE GENOMIC DNA]</scope>
    <source>
        <strain evidence="2 3">DSM 19570</strain>
    </source>
</reference>
<dbReference type="RefSeq" id="WP_130432348.1">
    <property type="nucleotide sequence ID" value="NZ_SHKP01000006.1"/>
</dbReference>
<dbReference type="Gene3D" id="3.40.50.1820">
    <property type="entry name" value="alpha/beta hydrolase"/>
    <property type="match status" value="1"/>
</dbReference>
<dbReference type="InterPro" id="IPR029058">
    <property type="entry name" value="AB_hydrolase_fold"/>
</dbReference>
<feature type="domain" description="AB hydrolase-1" evidence="1">
    <location>
        <begin position="54"/>
        <end position="176"/>
    </location>
</feature>
<accession>A0A4Q7VPE2</accession>
<sequence length="265" mass="28253">MRRPGRPHSTEHSSHLRAGFAVAGLALTLSAAQTAAQPPSAAAAPVAEASRACVVLLHGLGRTFRSMDRIADATRGAGYATVNVDYASRSYPIEKLAAEAVPRGVAQCRALSAAPINFVTHSMGGLVLRYYLKHNPLPELGRVVMMGPPNQGSEIADLLREQTAYQRINGPAGQQIGTGPDGIPARLGPVAFPVGILTGNDRTYIDELLSGFIPGPNDGKVSVERAKVDGMTDFMVLPATHTFIVNDPVAIDQTLYFLSNERFRR</sequence>
<evidence type="ECO:0000259" key="1">
    <source>
        <dbReference type="Pfam" id="PF12697"/>
    </source>
</evidence>
<proteinExistence type="predicted"/>
<keyword evidence="2" id="KW-0378">Hydrolase</keyword>
<protein>
    <submittedName>
        <fullName evidence="2">Alpha/beta hydrolase family protein</fullName>
    </submittedName>
</protein>
<evidence type="ECO:0000313" key="3">
    <source>
        <dbReference type="Proteomes" id="UP000293671"/>
    </source>
</evidence>
<dbReference type="EMBL" id="SHKP01000006">
    <property type="protein sequence ID" value="RZT97998.1"/>
    <property type="molecule type" value="Genomic_DNA"/>
</dbReference>
<dbReference type="GO" id="GO:0016787">
    <property type="term" value="F:hydrolase activity"/>
    <property type="evidence" value="ECO:0007669"/>
    <property type="project" value="UniProtKB-KW"/>
</dbReference>
<dbReference type="PANTHER" id="PTHR37946:SF1">
    <property type="entry name" value="SLL1969 PROTEIN"/>
    <property type="match status" value="1"/>
</dbReference>
<dbReference type="OrthoDB" id="2004167at2"/>
<dbReference type="Pfam" id="PF12697">
    <property type="entry name" value="Abhydrolase_6"/>
    <property type="match status" value="1"/>
</dbReference>
<organism evidence="2 3">
    <name type="scientific">Rivibacter subsaxonicus</name>
    <dbReference type="NCBI Taxonomy" id="457575"/>
    <lineage>
        <taxon>Bacteria</taxon>
        <taxon>Pseudomonadati</taxon>
        <taxon>Pseudomonadota</taxon>
        <taxon>Betaproteobacteria</taxon>
        <taxon>Burkholderiales</taxon>
        <taxon>Rivibacter</taxon>
    </lineage>
</organism>
<comment type="caution">
    <text evidence="2">The sequence shown here is derived from an EMBL/GenBank/DDBJ whole genome shotgun (WGS) entry which is preliminary data.</text>
</comment>
<evidence type="ECO:0000313" key="2">
    <source>
        <dbReference type="EMBL" id="RZT97998.1"/>
    </source>
</evidence>
<name>A0A4Q7VPE2_9BURK</name>
<dbReference type="AlphaFoldDB" id="A0A4Q7VPE2"/>